<dbReference type="WBParaSite" id="Minc3s00028g01738">
    <property type="protein sequence ID" value="Minc3s00028g01738"/>
    <property type="gene ID" value="Minc3s00028g01738"/>
</dbReference>
<accession>A0A914KK21</accession>
<evidence type="ECO:0000259" key="1">
    <source>
        <dbReference type="PROSITE" id="PS50181"/>
    </source>
</evidence>
<dbReference type="InterPro" id="IPR036047">
    <property type="entry name" value="F-box-like_dom_sf"/>
</dbReference>
<proteinExistence type="predicted"/>
<reference evidence="3" key="1">
    <citation type="submission" date="2022-11" db="UniProtKB">
        <authorList>
            <consortium name="WormBaseParasite"/>
        </authorList>
    </citation>
    <scope>IDENTIFICATION</scope>
</reference>
<sequence length="288" mass="34290">MNILLLLPIEVHLDIFKYLNFDQISSIQQTNSYFCSLIDKYIGILAKKKFYSFETIVYKSVNDKNKYLKLNEEDIGADGFELSKELEKKWQLAIDNKTPMYCYSESIKSEEPYIINFAICLTEKEGEEGDNDLPRDRLLFKNNNPHLFKYFLLKLPYIPKNIKEMRLWRFWLDRLLLNCIFVDGIKFDNIIFNPTMLMLLFENKNPLLFIGFSVAFEEDLVRVVLQQYFNFLKKFDKLKEGKKYLDLWPYARLADFFNLVNRMLPSQAGVMTYDMVCLRIGSYPDFLK</sequence>
<protein>
    <submittedName>
        <fullName evidence="3">F-box domain-containing protein</fullName>
    </submittedName>
</protein>
<evidence type="ECO:0000313" key="2">
    <source>
        <dbReference type="Proteomes" id="UP000887563"/>
    </source>
</evidence>
<name>A0A914KK21_MELIC</name>
<feature type="domain" description="F-box" evidence="1">
    <location>
        <begin position="1"/>
        <end position="53"/>
    </location>
</feature>
<organism evidence="2 3">
    <name type="scientific">Meloidogyne incognita</name>
    <name type="common">Southern root-knot nematode worm</name>
    <name type="synonym">Oxyuris incognita</name>
    <dbReference type="NCBI Taxonomy" id="6306"/>
    <lineage>
        <taxon>Eukaryota</taxon>
        <taxon>Metazoa</taxon>
        <taxon>Ecdysozoa</taxon>
        <taxon>Nematoda</taxon>
        <taxon>Chromadorea</taxon>
        <taxon>Rhabditida</taxon>
        <taxon>Tylenchina</taxon>
        <taxon>Tylenchomorpha</taxon>
        <taxon>Tylenchoidea</taxon>
        <taxon>Meloidogynidae</taxon>
        <taxon>Meloidogyninae</taxon>
        <taxon>Meloidogyne</taxon>
        <taxon>Meloidogyne incognita group</taxon>
    </lineage>
</organism>
<dbReference type="Proteomes" id="UP000887563">
    <property type="component" value="Unplaced"/>
</dbReference>
<dbReference type="PROSITE" id="PS50181">
    <property type="entry name" value="FBOX"/>
    <property type="match status" value="1"/>
</dbReference>
<dbReference type="Gene3D" id="1.20.1280.50">
    <property type="match status" value="1"/>
</dbReference>
<dbReference type="SUPFAM" id="SSF81383">
    <property type="entry name" value="F-box domain"/>
    <property type="match status" value="1"/>
</dbReference>
<dbReference type="AlphaFoldDB" id="A0A914KK21"/>
<dbReference type="InterPro" id="IPR001810">
    <property type="entry name" value="F-box_dom"/>
</dbReference>
<keyword evidence="2" id="KW-1185">Reference proteome</keyword>
<evidence type="ECO:0000313" key="3">
    <source>
        <dbReference type="WBParaSite" id="Minc3s00028g01738"/>
    </source>
</evidence>